<feature type="transmembrane region" description="Helical" evidence="1">
    <location>
        <begin position="2489"/>
        <end position="2508"/>
    </location>
</feature>
<evidence type="ECO:0000313" key="3">
    <source>
        <dbReference type="Proteomes" id="UP000001249"/>
    </source>
</evidence>
<keyword evidence="1" id="KW-1133">Transmembrane helix</keyword>
<dbReference type="KEGG" id="vg:4484393"/>
<sequence length="2898" mass="317308">MESDLLKQIEAASKYPSAGVGSLEGYSSQFGVSSLSETQRFLRDARPNSLEAALFSHNRFHSDFTLELLHDTFNKESFRAIGQERQDDFYQSMKPYIKMAEGIFTNEMDLYDEVGGTVVVDMTISKRESQALKAASNNLNVIPYTANKGQGTTLMHSKLELITREDGTDVGRVHTAPYITEYGTNALEVGAVVSGIAGAGAIISGRAPRLGIVGAIAAPLLMGAGVMLRNTNSSLLDIGLKSDKKDVFYETSNPKFVTELRTYMRSLTEGRELDTSRNRFILGESEAILAMTRDAQRANGIVLSPASWSLAQARDDDGNIISRDNNLDRTNYARLENFENTIVERASDIPILMATSGRVDSSIRNRLQQAGVIVGSNVGTHYNKHLFENIDEKGTDVLYMGTRRFSASHNREIMIRLTSEDDPAAFAYYKGMLLSDNKFNVSDVEMTQMGYTSKSFIRATTGTTVSQLPSFLGASHFYEVAINNAARARVSGHLDWRESLESYTNRPGIATQNYLARAALSGAPSAVPDQVRDYDRALLSPGLGSLINEYTIMAGFGRLYKDEVGALPSIMGALGAVLDRTLTYYGTFFDYDETRDSMVPVAGVYENALTFASSFVMTTAASMGLYFSVGIPLGYITAELNKSMVQGTIDSAVQKTAGNRYPQHTPILDFSPVDNFELAKYMQEVQGLSGGTLNNYYTNRINTLPALNNLFYRERGSTFFEYITKPFILDVMNPYERGSAEDIKLRRSADAFHDSLRRPIGLETTFEERYNPVSGEMEPFLVSLRATNIGFERQRELAILIDEVGASLPAAPWRWGWGAGKEDSRSFVSMAEVFSFSEMAESFHRILGTGSHSLNYIVSSSENNISGMRGLLMRGGAMLGGVMRSTKARLQGNNLFMGIGPITTTNLAAEYKELMKLERQMLVENLLTWEVGINGQGSRQIGNVQTLEQRQLVSKFVDQLIVYNQAIQSSPHYQQAVQRAAGATAAQEDLFRLISRRNSRFLTSSFFRNKGVIGASVLALMNVQTGLANILDASGPSFLRSINLQFGAIDVEEVRYNNRNLVLEGPVMGAAYTALAVAGGYVGSEVFGSMAINRYSLSDELYASGNSRLISAEAEEVLKRGTLVKKGNRFMTWGLTTAALLWAPRVITGVGNFIMNTFNRMTGQEGQVLDENYATVGSLQAWKQSVLNRVNTGGLVGNRTERTLEAWSAFVAGRISAHTPVAAISRRAKTIEVYASQAPTSYIQFFIAESRRRGSEMDKGVYSYSIGVQSAPVLGISMSVSAPLAFDANKPFAEAFIYNQEKDNVINYIQSAGNVSLAVSLTAGLVSLSALLPEYARSKILRDPSIGAGAKDLSNKMTNLAVLVDDWGGRVMNVPIAGARTAAGSFWHYSGKVIDTMAGFSYGALQGFDKLDRRLAKVIALSNFIVPPVLGALFGLTGTSPLTSSLLVGTSLAFAYSFAMKHDPWRRKVAALQSRVARITGMDDIRISRGMHTGLRRWRAYRMPLLLGTIAALFQTKTGWNVSEGMDDNVMTRLATVGLYAGVNAMAVVELGDLGLDPGATIERYRRMRAKVGKMHPLNPLGMWRKLRLASLERDIRSDFNTVETYLSDYRNNRRGYHSFDLLDEHLKTVHGRAYHNAMNEHGRRPSNFQVRDIIDEAGNYRLTDYGENLRTLVDSRDYLKYRNARILGPGGNRLLRSAAALGAVNIAATALLLGVGIVLSGSGNQEEVTAGFYNAMDGTPLEFVSNAFRLVTRRDIAVAPDPLEPMVVMADGAYKRKRGVRLINPIESSVGRMSTAIDNLRSSFVLNASNPFMSVLVFGTSVREGELGSRQTFYMQLQSTNQDISTAVYSTAPAYMFKMVKAGAMGQLYARDYRKANITDASMNNLSEDQRKFMAISVVSLTARLDPLTDRNRRRVTSPFNRASLALYRADPLMNIALSSRLQVIRNFAYQRPESLVYEMTNLGNPDGMNPRDSKRPKSYLDTLIASLSKGDMRLLAETAFPGLASRVANPLNFVQYENFIKYSSERRTGGRRVDIYAADGDWLEMGAPRSTRTEESNILGMMGSFLINFWGKIPLINTPIMTSLAGGVAATMIAGAIGAMMSLFGVLEGGKQARAIDNVMTELRVLWAGERAEYFIITAPQAKSSLGENRMKYEVKRGRFTYTLHASPPDSMGGEVGKRIGYFLNSSMSMTANDGMDTLMARVYDAPIINESTVRSITDRDDLVRKLVDSLDDTISRGPDSFLTKILNLLDSDISINNGPAPFSQKAYSLLGLSEETFKIQYGDADSFLRRRIREVIKETIEREVIRKITLNPSPGDAFMISSRFRGLTSDEQIRIISASVLNELGFLFKDIKEKALIMAGATTDIEVLRSRNQRVEDWANKQGGIIDIERKKAPQWKRIFQWDSGKAPIADPSEIKVYPFFKARLSAWGSLQALGGGIMTAWGGIESLDIGSAFVRLGRSQRDELYTEAERQLLEEHAGMTVRNSITGIVTGLIAAKAIGAIGAAVMGAPLIAAIGVVAIGVGIATGLFAWGYKHLEAVTKGDAWQDFSQASERFWAGVDRAIGDIIGDKIPSVLSLGNDQVKGVITSGIGMALGVMSLVGAAASWFKGAGWSLIAKSGLGGFLGGTAISAVPGVHETLARGSSAAVEGMGKITGLNMFVTPTDYLLARYKQGPGGMTLAMPGRAFQYNADRWADASRDSAGSRTAAMLLPTPAGGDSNIQLLDPFTEREIARRARLFNVEIFGQTSWVKSARASSDWGSIKVYARQQMLGQYKNNMAAIRATVSDTMNKLAQSATPYSTEVARLAIAVSKAVGGPAPATQSRVIISNNGNFSPELKEIAEEATRRGHIALISQETSAEQNGNTVTVTTRPSDDNSLWVNRLDGKFDREVMLRMG</sequence>
<keyword evidence="1" id="KW-0472">Membrane</keyword>
<proteinExistence type="predicted"/>
<accession>A0A7N4</accession>
<reference evidence="3" key="1">
    <citation type="journal article" date="2008" name="J. Bacteriol.">
        <title>Ma-LMM01 infecting toxic Microcystis aeruginosa illuminates diverse cyanophage genome strategies.</title>
        <authorList>
            <person name="Yoshida T."/>
            <person name="Nagasaki K."/>
            <person name="Takashima Y."/>
            <person name="Shirai Y."/>
            <person name="Tomaru Y."/>
            <person name="Takao Y."/>
            <person name="Sakamoto S."/>
            <person name="Hiroishi S."/>
            <person name="Ogata H."/>
        </authorList>
    </citation>
    <scope>NUCLEOTIDE SEQUENCE</scope>
</reference>
<keyword evidence="3" id="KW-1185">Reference proteome</keyword>
<evidence type="ECO:0000256" key="1">
    <source>
        <dbReference type="SAM" id="Phobius"/>
    </source>
</evidence>
<feature type="transmembrane region" description="Helical" evidence="1">
    <location>
        <begin position="2086"/>
        <end position="2109"/>
    </location>
</feature>
<name>A0A7N4_9CAUD</name>
<dbReference type="EMBL" id="AB231700">
    <property type="protein sequence ID" value="BAF36211.1"/>
    <property type="molecule type" value="Genomic_DNA"/>
</dbReference>
<dbReference type="Proteomes" id="UP000001249">
    <property type="component" value="Segment"/>
</dbReference>
<dbReference type="GeneID" id="4484393"/>
<dbReference type="RefSeq" id="YP_851134.1">
    <property type="nucleotide sequence ID" value="NC_008562.1"/>
</dbReference>
<evidence type="ECO:0000313" key="2">
    <source>
        <dbReference type="EMBL" id="BAF36211.1"/>
    </source>
</evidence>
<organism evidence="2 3">
    <name type="scientific">Microcystis phage LMM01</name>
    <dbReference type="NCBI Taxonomy" id="2856824"/>
    <lineage>
        <taxon>Viruses</taxon>
        <taxon>Duplodnaviria</taxon>
        <taxon>Heunggongvirae</taxon>
        <taxon>Uroviricota</taxon>
        <taxon>Caudoviricetes</taxon>
        <taxon>Fukuivirus</taxon>
        <taxon>Fukuivirus LMM01</taxon>
    </lineage>
</organism>
<feature type="transmembrane region" description="Helical" evidence="1">
    <location>
        <begin position="2514"/>
        <end position="2534"/>
    </location>
</feature>
<keyword evidence="1" id="KW-0812">Transmembrane</keyword>
<feature type="transmembrane region" description="Helical" evidence="1">
    <location>
        <begin position="2588"/>
        <end position="2610"/>
    </location>
</feature>
<protein>
    <submittedName>
        <fullName evidence="2">Uncharacterized protein</fullName>
    </submittedName>
</protein>